<dbReference type="Proteomes" id="UP000044841">
    <property type="component" value="Unassembled WGS sequence"/>
</dbReference>
<evidence type="ECO:0000259" key="3">
    <source>
        <dbReference type="Pfam" id="PF12770"/>
    </source>
</evidence>
<dbReference type="AlphaFoldDB" id="A0A0K6G882"/>
<feature type="region of interest" description="Disordered" evidence="2">
    <location>
        <begin position="685"/>
        <end position="718"/>
    </location>
</feature>
<evidence type="ECO:0000313" key="5">
    <source>
        <dbReference type="Proteomes" id="UP000044841"/>
    </source>
</evidence>
<accession>A0A0K6G882</accession>
<gene>
    <name evidence="4" type="ORF">RSOLAG22IIIB_11410</name>
</gene>
<dbReference type="Pfam" id="PF12770">
    <property type="entry name" value="CHAT"/>
    <property type="match status" value="1"/>
</dbReference>
<reference evidence="4 5" key="1">
    <citation type="submission" date="2015-07" db="EMBL/GenBank/DDBJ databases">
        <authorList>
            <person name="Noorani M."/>
        </authorList>
    </citation>
    <scope>NUCLEOTIDE SEQUENCE [LARGE SCALE GENOMIC DNA]</scope>
    <source>
        <strain evidence="4">BBA 69670</strain>
    </source>
</reference>
<dbReference type="PROSITE" id="PS50005">
    <property type="entry name" value="TPR"/>
    <property type="match status" value="1"/>
</dbReference>
<name>A0A0K6G882_9AGAM</name>
<feature type="compositionally biased region" description="Pro residues" evidence="2">
    <location>
        <begin position="849"/>
        <end position="863"/>
    </location>
</feature>
<proteinExistence type="predicted"/>
<protein>
    <submittedName>
        <fullName evidence="4">Protein NLP9</fullName>
    </submittedName>
</protein>
<feature type="compositionally biased region" description="Basic residues" evidence="2">
    <location>
        <begin position="701"/>
        <end position="717"/>
    </location>
</feature>
<organism evidence="4 5">
    <name type="scientific">Rhizoctonia solani</name>
    <dbReference type="NCBI Taxonomy" id="456999"/>
    <lineage>
        <taxon>Eukaryota</taxon>
        <taxon>Fungi</taxon>
        <taxon>Dikarya</taxon>
        <taxon>Basidiomycota</taxon>
        <taxon>Agaricomycotina</taxon>
        <taxon>Agaricomycetes</taxon>
        <taxon>Cantharellales</taxon>
        <taxon>Ceratobasidiaceae</taxon>
        <taxon>Rhizoctonia</taxon>
    </lineage>
</organism>
<feature type="region of interest" description="Disordered" evidence="2">
    <location>
        <begin position="284"/>
        <end position="303"/>
    </location>
</feature>
<keyword evidence="5" id="KW-1185">Reference proteome</keyword>
<dbReference type="InterPro" id="IPR011990">
    <property type="entry name" value="TPR-like_helical_dom_sf"/>
</dbReference>
<dbReference type="SUPFAM" id="SSF48452">
    <property type="entry name" value="TPR-like"/>
    <property type="match status" value="1"/>
</dbReference>
<sequence length="1055" mass="117471">MRLGELADLENAVEYFSRALALTADGHTDVVYRHAELGVSYTNRYERLDNLADLEKALECYSRALELTPDGHPDMSRRHSDLGVSYANRYEHLGEFADLERALECYCRALALTPDGHPELPRRHFNHALSLFLQYEHTSLDSHLQSSITSFVRATQIFTGTPRNRFRYALEWANLASDYPVLNPLEAYRTAIDLLPQFIWLGATTSQPYYDLSKTESLAVNACRSAIQSSDYSLALELLEHARCVVWSQSLALRSPLDQLRASHPDLATRLQAVANELHTSGFGPEVPHPTLRHSTTSEKAGQQRRRLASEYNSMLAQTRQLPGFDSFLLPMKAKELMRAARSGPVVVINCPENQCDALIILTWCDHVRYLPLPGCTDVIAQQAHSEVITSLRREGLRQRGVKHYQPLDHVAKSIENVLQVLWSTVVKPVLAELGYLDKPPKDPLPHVTWYPTGPLSFLPLHAAGDYSQPGSRIFDYVVSSYTPTLSALLEPIHSSLSLSTRVLAIGQATTPGHKPLPGTTDELAHIKTHAHNKVQYTQLIDNQAAPTFVLDAMEHHDWVHLACHAHQNVYDPTKSGFYLHNGTLDLASINRRSFRNKGLAFLSACQTATGDERLPDEAVHLASGMLMAGYPSVIATMWSVVDEDAPFVADKVYEQLMKDGKIGNGEAGRALHYAIEGYATRTKRPDHHLMTPPPTTPKEHRLRHNPANKPTTKHTLKTSLRKDWSSSLNNLRGTLITLYNDFAVIPVGNAELKSPELVLNGYNGLRLTLTDIITSLDCLSRDIRAEHPHLNYLSPKFSMSIQTDDPPPPPLVNEESPILPPPSPPPLPKTYASVATSHNSSQQRQAPPRHPPSTPRTKPPTVKPLNPVRIVLQLAGTSTPPIRDIPAPELFRRLTEACAKVPSSPAPLGAQWNRKNNLIISFPAGATRTAIKPIFPHICSLLGFKDKPVIRFDVPWRRVHLAGIRARNSPDQPIASLEDLCQTLQLNPTFQTLNITVQPTWLKKPEAIVGTHTSAVVAFEDPDGSIERMLLKSTLFAFGKMVTLKKWHDRTVAK</sequence>
<dbReference type="InterPro" id="IPR019734">
    <property type="entry name" value="TPR_rpt"/>
</dbReference>
<dbReference type="EMBL" id="CYGV01001477">
    <property type="protein sequence ID" value="CUA74681.1"/>
    <property type="molecule type" value="Genomic_DNA"/>
</dbReference>
<dbReference type="Gene3D" id="1.25.40.10">
    <property type="entry name" value="Tetratricopeptide repeat domain"/>
    <property type="match status" value="1"/>
</dbReference>
<feature type="repeat" description="TPR" evidence="1">
    <location>
        <begin position="38"/>
        <end position="71"/>
    </location>
</feature>
<keyword evidence="1" id="KW-0802">TPR repeat</keyword>
<evidence type="ECO:0000256" key="1">
    <source>
        <dbReference type="PROSITE-ProRule" id="PRU00339"/>
    </source>
</evidence>
<dbReference type="InterPro" id="IPR024983">
    <property type="entry name" value="CHAT_dom"/>
</dbReference>
<feature type="compositionally biased region" description="Pro residues" evidence="2">
    <location>
        <begin position="819"/>
        <end position="829"/>
    </location>
</feature>
<evidence type="ECO:0000313" key="4">
    <source>
        <dbReference type="EMBL" id="CUA74681.1"/>
    </source>
</evidence>
<dbReference type="PANTHER" id="PTHR10098">
    <property type="entry name" value="RAPSYN-RELATED"/>
    <property type="match status" value="1"/>
</dbReference>
<dbReference type="PANTHER" id="PTHR10098:SF108">
    <property type="entry name" value="TETRATRICOPEPTIDE REPEAT PROTEIN 28"/>
    <property type="match status" value="1"/>
</dbReference>
<feature type="domain" description="CHAT" evidence="3">
    <location>
        <begin position="418"/>
        <end position="678"/>
    </location>
</feature>
<evidence type="ECO:0000256" key="2">
    <source>
        <dbReference type="SAM" id="MobiDB-lite"/>
    </source>
</evidence>
<feature type="region of interest" description="Disordered" evidence="2">
    <location>
        <begin position="797"/>
        <end position="866"/>
    </location>
</feature>
<feature type="compositionally biased region" description="Polar residues" evidence="2">
    <location>
        <begin position="834"/>
        <end position="846"/>
    </location>
</feature>